<dbReference type="InterPro" id="IPR000524">
    <property type="entry name" value="Tscrpt_reg_HTH_GntR"/>
</dbReference>
<name>A0AA46A6M0_9RHOB</name>
<evidence type="ECO:0000256" key="2">
    <source>
        <dbReference type="ARBA" id="ARBA00023125"/>
    </source>
</evidence>
<protein>
    <submittedName>
        <fullName evidence="6">Transcriptional regulator, GntR family</fullName>
    </submittedName>
</protein>
<dbReference type="EMBL" id="FTOU01000012">
    <property type="protein sequence ID" value="SIT00582.1"/>
    <property type="molecule type" value="Genomic_DNA"/>
</dbReference>
<feature type="domain" description="HTH gntR-type" evidence="5">
    <location>
        <begin position="34"/>
        <end position="101"/>
    </location>
</feature>
<dbReference type="PANTHER" id="PTHR43537">
    <property type="entry name" value="TRANSCRIPTIONAL REGULATOR, GNTR FAMILY"/>
    <property type="match status" value="1"/>
</dbReference>
<comment type="caution">
    <text evidence="6">The sequence shown here is derived from an EMBL/GenBank/DDBJ whole genome shotgun (WGS) entry which is preliminary data.</text>
</comment>
<dbReference type="Pfam" id="PF00392">
    <property type="entry name" value="GntR"/>
    <property type="match status" value="1"/>
</dbReference>
<reference evidence="6 7" key="1">
    <citation type="submission" date="2017-01" db="EMBL/GenBank/DDBJ databases">
        <authorList>
            <person name="Varghese N."/>
            <person name="Submissions S."/>
        </authorList>
    </citation>
    <scope>NUCLEOTIDE SEQUENCE [LARGE SCALE GENOMIC DNA]</scope>
    <source>
        <strain evidence="6 7">DSM 18447</strain>
    </source>
</reference>
<dbReference type="SUPFAM" id="SSF48008">
    <property type="entry name" value="GntR ligand-binding domain-like"/>
    <property type="match status" value="1"/>
</dbReference>
<evidence type="ECO:0000313" key="6">
    <source>
        <dbReference type="EMBL" id="SIT00582.1"/>
    </source>
</evidence>
<dbReference type="Gene3D" id="1.20.120.530">
    <property type="entry name" value="GntR ligand-binding domain-like"/>
    <property type="match status" value="1"/>
</dbReference>
<feature type="region of interest" description="Disordered" evidence="4">
    <location>
        <begin position="1"/>
        <end position="29"/>
    </location>
</feature>
<dbReference type="Gene3D" id="1.10.10.10">
    <property type="entry name" value="Winged helix-like DNA-binding domain superfamily/Winged helix DNA-binding domain"/>
    <property type="match status" value="1"/>
</dbReference>
<keyword evidence="2" id="KW-0238">DNA-binding</keyword>
<dbReference type="Proteomes" id="UP000186216">
    <property type="component" value="Unassembled WGS sequence"/>
</dbReference>
<dbReference type="InterPro" id="IPR008920">
    <property type="entry name" value="TF_FadR/GntR_C"/>
</dbReference>
<dbReference type="SMART" id="SM00345">
    <property type="entry name" value="HTH_GNTR"/>
    <property type="match status" value="1"/>
</dbReference>
<keyword evidence="1" id="KW-0805">Transcription regulation</keyword>
<sequence length="254" mass="28761">MLVYKLGQPEQFAMPSQNTPPHHGLPTLDDLRPRTVTDQIFEELYKRVIDLSLPPGTRLSEAEVAAKMGVSRQPVRDAFYRLSQQGFIEIRPQRATIVTAISEESILQAQFIRLALETACLRRATERLTADHLAALDRLVERQDATVKADQRAEFHALDDQFHHDICAYTGLEFAWTLIKENKGHMDRARYLSLSFGAPKALAEHREIMAALHARDADRAVAACERHLGRIAEIFPRLRADNPDAFGKRQEAES</sequence>
<dbReference type="InterPro" id="IPR011711">
    <property type="entry name" value="GntR_C"/>
</dbReference>
<dbReference type="AlphaFoldDB" id="A0AA46A6M0"/>
<dbReference type="PANTHER" id="PTHR43537:SF6">
    <property type="entry name" value="HTH-TYPE TRANSCRIPTIONAL REPRESSOR RSPR"/>
    <property type="match status" value="1"/>
</dbReference>
<keyword evidence="3" id="KW-0804">Transcription</keyword>
<dbReference type="PRINTS" id="PR00035">
    <property type="entry name" value="HTHGNTR"/>
</dbReference>
<evidence type="ECO:0000313" key="7">
    <source>
        <dbReference type="Proteomes" id="UP000186216"/>
    </source>
</evidence>
<dbReference type="InterPro" id="IPR036390">
    <property type="entry name" value="WH_DNA-bd_sf"/>
</dbReference>
<dbReference type="InterPro" id="IPR036388">
    <property type="entry name" value="WH-like_DNA-bd_sf"/>
</dbReference>
<dbReference type="PROSITE" id="PS50949">
    <property type="entry name" value="HTH_GNTR"/>
    <property type="match status" value="1"/>
</dbReference>
<dbReference type="GO" id="GO:0003677">
    <property type="term" value="F:DNA binding"/>
    <property type="evidence" value="ECO:0007669"/>
    <property type="project" value="UniProtKB-KW"/>
</dbReference>
<evidence type="ECO:0000256" key="1">
    <source>
        <dbReference type="ARBA" id="ARBA00023015"/>
    </source>
</evidence>
<dbReference type="GO" id="GO:0003700">
    <property type="term" value="F:DNA-binding transcription factor activity"/>
    <property type="evidence" value="ECO:0007669"/>
    <property type="project" value="InterPro"/>
</dbReference>
<evidence type="ECO:0000256" key="4">
    <source>
        <dbReference type="SAM" id="MobiDB-lite"/>
    </source>
</evidence>
<dbReference type="SUPFAM" id="SSF46785">
    <property type="entry name" value="Winged helix' DNA-binding domain"/>
    <property type="match status" value="1"/>
</dbReference>
<gene>
    <name evidence="6" type="ORF">SAMN05421772_1128</name>
</gene>
<dbReference type="Pfam" id="PF07729">
    <property type="entry name" value="FCD"/>
    <property type="match status" value="1"/>
</dbReference>
<evidence type="ECO:0000259" key="5">
    <source>
        <dbReference type="PROSITE" id="PS50949"/>
    </source>
</evidence>
<proteinExistence type="predicted"/>
<organism evidence="6 7">
    <name type="scientific">Paracoccus saliphilus</name>
    <dbReference type="NCBI Taxonomy" id="405559"/>
    <lineage>
        <taxon>Bacteria</taxon>
        <taxon>Pseudomonadati</taxon>
        <taxon>Pseudomonadota</taxon>
        <taxon>Alphaproteobacteria</taxon>
        <taxon>Rhodobacterales</taxon>
        <taxon>Paracoccaceae</taxon>
        <taxon>Paracoccus</taxon>
    </lineage>
</organism>
<dbReference type="CDD" id="cd07377">
    <property type="entry name" value="WHTH_GntR"/>
    <property type="match status" value="1"/>
</dbReference>
<dbReference type="SMART" id="SM00895">
    <property type="entry name" value="FCD"/>
    <property type="match status" value="1"/>
</dbReference>
<evidence type="ECO:0000256" key="3">
    <source>
        <dbReference type="ARBA" id="ARBA00023163"/>
    </source>
</evidence>
<accession>A0AA46A6M0</accession>